<evidence type="ECO:0000313" key="4">
    <source>
        <dbReference type="Proteomes" id="UP001633002"/>
    </source>
</evidence>
<proteinExistence type="predicted"/>
<accession>A0ABD3H282</accession>
<feature type="signal peptide" evidence="1">
    <location>
        <begin position="1"/>
        <end position="26"/>
    </location>
</feature>
<dbReference type="InterPro" id="IPR011051">
    <property type="entry name" value="RmlC_Cupin_sf"/>
</dbReference>
<sequence>MGFSSAVAMCALLLCLAGHAALRVDAADPEEIRDFAPPSPGTALDGNYFTSTRLRNSKVEQKGTFANVTAVNVNFFPALSGLGVSNALLVYPPGGVNVPHTHPRGIETLFIIESTLEVGLIDTTAPSFQVSPYVIKALSAPQQS</sequence>
<dbReference type="EMBL" id="JBJQOH010000006">
    <property type="protein sequence ID" value="KAL3685638.1"/>
    <property type="molecule type" value="Genomic_DNA"/>
</dbReference>
<dbReference type="Pfam" id="PF00190">
    <property type="entry name" value="Cupin_1"/>
    <property type="match status" value="1"/>
</dbReference>
<keyword evidence="1" id="KW-0732">Signal</keyword>
<dbReference type="SUPFAM" id="SSF51182">
    <property type="entry name" value="RmlC-like cupins"/>
    <property type="match status" value="1"/>
</dbReference>
<organism evidence="3 4">
    <name type="scientific">Riccia sorocarpa</name>
    <dbReference type="NCBI Taxonomy" id="122646"/>
    <lineage>
        <taxon>Eukaryota</taxon>
        <taxon>Viridiplantae</taxon>
        <taxon>Streptophyta</taxon>
        <taxon>Embryophyta</taxon>
        <taxon>Marchantiophyta</taxon>
        <taxon>Marchantiopsida</taxon>
        <taxon>Marchantiidae</taxon>
        <taxon>Marchantiales</taxon>
        <taxon>Ricciaceae</taxon>
        <taxon>Riccia</taxon>
    </lineage>
</organism>
<dbReference type="PANTHER" id="PTHR31238">
    <property type="entry name" value="GERMIN-LIKE PROTEIN SUBFAMILY 3 MEMBER 3"/>
    <property type="match status" value="1"/>
</dbReference>
<feature type="chain" id="PRO_5044827588" description="Cupin type-1 domain-containing protein" evidence="1">
    <location>
        <begin position="27"/>
        <end position="144"/>
    </location>
</feature>
<gene>
    <name evidence="3" type="ORF">R1sor_003660</name>
</gene>
<dbReference type="InterPro" id="IPR014710">
    <property type="entry name" value="RmlC-like_jellyroll"/>
</dbReference>
<protein>
    <recommendedName>
        <fullName evidence="2">Cupin type-1 domain-containing protein</fullName>
    </recommendedName>
</protein>
<evidence type="ECO:0000313" key="3">
    <source>
        <dbReference type="EMBL" id="KAL3685638.1"/>
    </source>
</evidence>
<evidence type="ECO:0000259" key="2">
    <source>
        <dbReference type="Pfam" id="PF00190"/>
    </source>
</evidence>
<evidence type="ECO:0000256" key="1">
    <source>
        <dbReference type="SAM" id="SignalP"/>
    </source>
</evidence>
<dbReference type="AlphaFoldDB" id="A0ABD3H282"/>
<dbReference type="Proteomes" id="UP001633002">
    <property type="component" value="Unassembled WGS sequence"/>
</dbReference>
<reference evidence="3 4" key="1">
    <citation type="submission" date="2024-09" db="EMBL/GenBank/DDBJ databases">
        <title>Chromosome-scale assembly of Riccia sorocarpa.</title>
        <authorList>
            <person name="Paukszto L."/>
        </authorList>
    </citation>
    <scope>NUCLEOTIDE SEQUENCE [LARGE SCALE GENOMIC DNA]</scope>
    <source>
        <strain evidence="3">LP-2024</strain>
        <tissue evidence="3">Aerial parts of the thallus</tissue>
    </source>
</reference>
<feature type="domain" description="Cupin type-1" evidence="2">
    <location>
        <begin position="64"/>
        <end position="124"/>
    </location>
</feature>
<keyword evidence="4" id="KW-1185">Reference proteome</keyword>
<name>A0ABD3H282_9MARC</name>
<comment type="caution">
    <text evidence="3">The sequence shown here is derived from an EMBL/GenBank/DDBJ whole genome shotgun (WGS) entry which is preliminary data.</text>
</comment>
<dbReference type="Gene3D" id="2.60.120.10">
    <property type="entry name" value="Jelly Rolls"/>
    <property type="match status" value="1"/>
</dbReference>
<dbReference type="InterPro" id="IPR006045">
    <property type="entry name" value="Cupin_1"/>
</dbReference>